<protein>
    <submittedName>
        <fullName evidence="2">Pimeloyl-ACP methyl ester carboxylesterase</fullName>
    </submittedName>
</protein>
<dbReference type="InterPro" id="IPR000073">
    <property type="entry name" value="AB_hydrolase_1"/>
</dbReference>
<dbReference type="EMBL" id="JAANOW010000001">
    <property type="protein sequence ID" value="NIH95562.1"/>
    <property type="molecule type" value="Genomic_DNA"/>
</dbReference>
<feature type="domain" description="AB hydrolase-1" evidence="1">
    <location>
        <begin position="3"/>
        <end position="211"/>
    </location>
</feature>
<accession>A0A7X5ZCY9</accession>
<evidence type="ECO:0000313" key="3">
    <source>
        <dbReference type="Proteomes" id="UP000547444"/>
    </source>
</evidence>
<dbReference type="AlphaFoldDB" id="A0A7X5ZCY9"/>
<organism evidence="2 3">
    <name type="scientific">Mycolicibacterium fluoranthenivorans</name>
    <dbReference type="NCBI Taxonomy" id="258505"/>
    <lineage>
        <taxon>Bacteria</taxon>
        <taxon>Bacillati</taxon>
        <taxon>Actinomycetota</taxon>
        <taxon>Actinomycetes</taxon>
        <taxon>Mycobacteriales</taxon>
        <taxon>Mycobacteriaceae</taxon>
        <taxon>Mycolicibacterium</taxon>
    </lineage>
</organism>
<dbReference type="Pfam" id="PF12697">
    <property type="entry name" value="Abhydrolase_6"/>
    <property type="match status" value="1"/>
</dbReference>
<sequence length="223" mass="24652">MSGHGDSDRRPAYSWDLWARELLAAATAQSGAGGRPIVIGHSMGGWVAAIAASHYGSEINAVLIIDPPLPGLVPDTVLGRQHPQVTRHFQDKNSILASFEPIPFQDVVLPYIGRHLAAESIRRDERGWTWKFDPAVFNGGLRFATADDDDIFEQTIAEIRCRIGYVWCESGLVPAPMAEKIRAYFQLRGPFVELACAGHHPMLDQPLPLVATLRTLLEFWSIT</sequence>
<name>A0A7X5ZCY9_9MYCO</name>
<gene>
    <name evidence="2" type="ORF">FHU31_002518</name>
</gene>
<comment type="caution">
    <text evidence="2">The sequence shown here is derived from an EMBL/GenBank/DDBJ whole genome shotgun (WGS) entry which is preliminary data.</text>
</comment>
<dbReference type="Proteomes" id="UP000547444">
    <property type="component" value="Unassembled WGS sequence"/>
</dbReference>
<evidence type="ECO:0000259" key="1">
    <source>
        <dbReference type="Pfam" id="PF12697"/>
    </source>
</evidence>
<keyword evidence="3" id="KW-1185">Reference proteome</keyword>
<proteinExistence type="predicted"/>
<dbReference type="SUPFAM" id="SSF53474">
    <property type="entry name" value="alpha/beta-Hydrolases"/>
    <property type="match status" value="1"/>
</dbReference>
<dbReference type="GO" id="GO:0003824">
    <property type="term" value="F:catalytic activity"/>
    <property type="evidence" value="ECO:0007669"/>
    <property type="project" value="UniProtKB-ARBA"/>
</dbReference>
<evidence type="ECO:0000313" key="2">
    <source>
        <dbReference type="EMBL" id="NIH95562.1"/>
    </source>
</evidence>
<dbReference type="InterPro" id="IPR029058">
    <property type="entry name" value="AB_hydrolase_fold"/>
</dbReference>
<dbReference type="Gene3D" id="3.40.50.1820">
    <property type="entry name" value="alpha/beta hydrolase"/>
    <property type="match status" value="1"/>
</dbReference>
<reference evidence="2 3" key="1">
    <citation type="submission" date="2020-03" db="EMBL/GenBank/DDBJ databases">
        <title>Sequencing the genomes of 1000 actinobacteria strains.</title>
        <authorList>
            <person name="Klenk H.-P."/>
        </authorList>
    </citation>
    <scope>NUCLEOTIDE SEQUENCE [LARGE SCALE GENOMIC DNA]</scope>
    <source>
        <strain evidence="2 3">DSM 44556</strain>
    </source>
</reference>